<gene>
    <name evidence="1" type="ORF">PtA15_3A250</name>
</gene>
<dbReference type="EMBL" id="CP110423">
    <property type="protein sequence ID" value="WAQ82885.1"/>
    <property type="molecule type" value="Genomic_DNA"/>
</dbReference>
<keyword evidence="2" id="KW-1185">Reference proteome</keyword>
<accession>A0ABY7CCP4</accession>
<dbReference type="GeneID" id="77808095"/>
<dbReference type="RefSeq" id="XP_053018440.1">
    <property type="nucleotide sequence ID" value="XM_053167200.1"/>
</dbReference>
<reference evidence="1" key="1">
    <citation type="submission" date="2022-10" db="EMBL/GenBank/DDBJ databases">
        <title>Puccinia triticina Genome sequencing and assembly.</title>
        <authorList>
            <person name="Li C."/>
        </authorList>
    </citation>
    <scope>NUCLEOTIDE SEQUENCE</scope>
    <source>
        <strain evidence="1">Pt15</strain>
    </source>
</reference>
<sequence>MLFKSTLDQVKAGVAAHFKNCPGQKLNPDGFSTDENFLVCGLDMKAGSIAVPGHKEVFVEIKIRAPVGTAYEAWNADAVLNKPYCIQGAQAIGDSGDCIK</sequence>
<dbReference type="Proteomes" id="UP001164743">
    <property type="component" value="Chromosome 3A"/>
</dbReference>
<organism evidence="1 2">
    <name type="scientific">Puccinia triticina</name>
    <dbReference type="NCBI Taxonomy" id="208348"/>
    <lineage>
        <taxon>Eukaryota</taxon>
        <taxon>Fungi</taxon>
        <taxon>Dikarya</taxon>
        <taxon>Basidiomycota</taxon>
        <taxon>Pucciniomycotina</taxon>
        <taxon>Pucciniomycetes</taxon>
        <taxon>Pucciniales</taxon>
        <taxon>Pucciniaceae</taxon>
        <taxon>Puccinia</taxon>
    </lineage>
</organism>
<proteinExistence type="predicted"/>
<protein>
    <submittedName>
        <fullName evidence="1">Uncharacterized protein</fullName>
    </submittedName>
</protein>
<evidence type="ECO:0000313" key="1">
    <source>
        <dbReference type="EMBL" id="WAQ82885.1"/>
    </source>
</evidence>
<name>A0ABY7CCP4_9BASI</name>
<evidence type="ECO:0000313" key="2">
    <source>
        <dbReference type="Proteomes" id="UP001164743"/>
    </source>
</evidence>